<keyword evidence="2" id="KW-1185">Reference proteome</keyword>
<dbReference type="Proteomes" id="UP001162972">
    <property type="component" value="Chromosome 18"/>
</dbReference>
<accession>A0AAD6L4W0</accession>
<name>A0AAD6L4W0_9ROSI</name>
<evidence type="ECO:0000313" key="2">
    <source>
        <dbReference type="Proteomes" id="UP001162972"/>
    </source>
</evidence>
<dbReference type="EMBL" id="JAPFFJ010000001">
    <property type="protein sequence ID" value="KAJ6435231.1"/>
    <property type="molecule type" value="Genomic_DNA"/>
</dbReference>
<organism evidence="1 2">
    <name type="scientific">Salix udensis</name>
    <dbReference type="NCBI Taxonomy" id="889485"/>
    <lineage>
        <taxon>Eukaryota</taxon>
        <taxon>Viridiplantae</taxon>
        <taxon>Streptophyta</taxon>
        <taxon>Embryophyta</taxon>
        <taxon>Tracheophyta</taxon>
        <taxon>Spermatophyta</taxon>
        <taxon>Magnoliopsida</taxon>
        <taxon>eudicotyledons</taxon>
        <taxon>Gunneridae</taxon>
        <taxon>Pentapetalae</taxon>
        <taxon>rosids</taxon>
        <taxon>fabids</taxon>
        <taxon>Malpighiales</taxon>
        <taxon>Salicaceae</taxon>
        <taxon>Saliceae</taxon>
        <taxon>Salix</taxon>
    </lineage>
</organism>
<protein>
    <submittedName>
        <fullName evidence="1">Uncharacterized protein</fullName>
    </submittedName>
</protein>
<proteinExistence type="predicted"/>
<reference evidence="1 2" key="1">
    <citation type="journal article" date="2023" name="Int. J. Mol. Sci.">
        <title>De Novo Assembly and Annotation of 11 Diverse Shrub Willow (Salix) Genomes Reveals Novel Gene Organization in Sex-Linked Regions.</title>
        <authorList>
            <person name="Hyden B."/>
            <person name="Feng K."/>
            <person name="Yates T.B."/>
            <person name="Jawdy S."/>
            <person name="Cereghino C."/>
            <person name="Smart L.B."/>
            <person name="Muchero W."/>
        </authorList>
    </citation>
    <scope>NUCLEOTIDE SEQUENCE [LARGE SCALE GENOMIC DNA]</scope>
    <source>
        <tissue evidence="1">Shoot tip</tissue>
    </source>
</reference>
<dbReference type="AlphaFoldDB" id="A0AAD6L4W0"/>
<sequence length="120" mass="13157">MKYGGRKSREIHWNILPNGHPHKFQNKQTGCGAVRCGCQAGSLLPPSGSPPPILASANPNFTWNRQEWSLKVIDLTGRVGVGPLGARPKNYSLKFKDPTLVRLSTPFTAARSEIITCFVD</sequence>
<gene>
    <name evidence="1" type="ORF">OIU84_000436</name>
</gene>
<comment type="caution">
    <text evidence="1">The sequence shown here is derived from an EMBL/GenBank/DDBJ whole genome shotgun (WGS) entry which is preliminary data.</text>
</comment>
<evidence type="ECO:0000313" key="1">
    <source>
        <dbReference type="EMBL" id="KAJ6435231.1"/>
    </source>
</evidence>